<name>A0A3M8T1B4_9GAMM</name>
<dbReference type="OrthoDB" id="7061764at2"/>
<sequence>MKAQLLATRASVAAAPIRIEYSHAAGCLRAKVSGHNASLETTVAYWSEIAGEVRRLRPGTLLVIDDMSGGPPCAADLQQFVDAMAGKGFEGVRIAYVEAHGDQIAKVEVGEILARERGYKARVFGDENQASLWLRHGET</sequence>
<dbReference type="RefSeq" id="WP_123087070.1">
    <property type="nucleotide sequence ID" value="NZ_RIBS01000002.1"/>
</dbReference>
<protein>
    <recommendedName>
        <fullName evidence="3">STAS/SEC14 domain-containing protein</fullName>
    </recommendedName>
</protein>
<dbReference type="EMBL" id="RIBS01000002">
    <property type="protein sequence ID" value="RNF85284.1"/>
    <property type="molecule type" value="Genomic_DNA"/>
</dbReference>
<comment type="caution">
    <text evidence="1">The sequence shown here is derived from an EMBL/GenBank/DDBJ whole genome shotgun (WGS) entry which is preliminary data.</text>
</comment>
<dbReference type="AlphaFoldDB" id="A0A3M8T1B4"/>
<evidence type="ECO:0008006" key="3">
    <source>
        <dbReference type="Google" id="ProtNLM"/>
    </source>
</evidence>
<keyword evidence="2" id="KW-1185">Reference proteome</keyword>
<dbReference type="Proteomes" id="UP000267049">
    <property type="component" value="Unassembled WGS sequence"/>
</dbReference>
<gene>
    <name evidence="1" type="ORF">EER27_05845</name>
</gene>
<reference evidence="1 2" key="1">
    <citation type="submission" date="2018-11" db="EMBL/GenBank/DDBJ databases">
        <title>Lysobacter cryohumiis sp. nov., isolated from soil in the Tianshan Mountains, Xinjiang, China.</title>
        <authorList>
            <person name="Luo Y."/>
            <person name="Sheng H."/>
        </authorList>
    </citation>
    <scope>NUCLEOTIDE SEQUENCE [LARGE SCALE GENOMIC DNA]</scope>
    <source>
        <strain evidence="1 2">ZS60</strain>
    </source>
</reference>
<evidence type="ECO:0000313" key="1">
    <source>
        <dbReference type="EMBL" id="RNF85284.1"/>
    </source>
</evidence>
<evidence type="ECO:0000313" key="2">
    <source>
        <dbReference type="Proteomes" id="UP000267049"/>
    </source>
</evidence>
<organism evidence="1 2">
    <name type="scientific">Montanilutibacter psychrotolerans</name>
    <dbReference type="NCBI Taxonomy" id="1327343"/>
    <lineage>
        <taxon>Bacteria</taxon>
        <taxon>Pseudomonadati</taxon>
        <taxon>Pseudomonadota</taxon>
        <taxon>Gammaproteobacteria</taxon>
        <taxon>Lysobacterales</taxon>
        <taxon>Lysobacteraceae</taxon>
        <taxon>Montanilutibacter</taxon>
    </lineage>
</organism>
<accession>A0A3M8T1B4</accession>
<proteinExistence type="predicted"/>